<dbReference type="InterPro" id="IPR041527">
    <property type="entry name" value="YhcG_N"/>
</dbReference>
<name>A0A1W1BH78_9ZZZZ</name>
<proteinExistence type="predicted"/>
<evidence type="ECO:0000259" key="2">
    <source>
        <dbReference type="Pfam" id="PF17761"/>
    </source>
</evidence>
<dbReference type="Pfam" id="PF17761">
    <property type="entry name" value="DUF1016_N"/>
    <property type="match status" value="1"/>
</dbReference>
<evidence type="ECO:0000313" key="3">
    <source>
        <dbReference type="EMBL" id="SFV52892.1"/>
    </source>
</evidence>
<evidence type="ECO:0000259" key="1">
    <source>
        <dbReference type="Pfam" id="PF06250"/>
    </source>
</evidence>
<dbReference type="EMBL" id="FPHE01000038">
    <property type="protein sequence ID" value="SFV52892.1"/>
    <property type="molecule type" value="Genomic_DNA"/>
</dbReference>
<accession>A0A1W1BH78</accession>
<dbReference type="Pfam" id="PF06250">
    <property type="entry name" value="YhcG_C"/>
    <property type="match status" value="1"/>
</dbReference>
<dbReference type="GO" id="GO:0003676">
    <property type="term" value="F:nucleic acid binding"/>
    <property type="evidence" value="ECO:0007669"/>
    <property type="project" value="InterPro"/>
</dbReference>
<feature type="domain" description="YhcG PDDEXK nuclease" evidence="1">
    <location>
        <begin position="173"/>
        <end position="325"/>
    </location>
</feature>
<gene>
    <name evidence="3" type="ORF">MNB_SV-12-1351</name>
</gene>
<feature type="domain" description="YhcG N-terminal" evidence="2">
    <location>
        <begin position="13"/>
        <end position="149"/>
    </location>
</feature>
<dbReference type="Gene3D" id="3.40.1350.10">
    <property type="match status" value="1"/>
</dbReference>
<dbReference type="AlphaFoldDB" id="A0A1W1BH78"/>
<organism evidence="3">
    <name type="scientific">hydrothermal vent metagenome</name>
    <dbReference type="NCBI Taxonomy" id="652676"/>
    <lineage>
        <taxon>unclassified sequences</taxon>
        <taxon>metagenomes</taxon>
        <taxon>ecological metagenomes</taxon>
    </lineage>
</organism>
<sequence>MNLDKTYIDFIKELKQKIALAKNRTVLSVNRAMIELYFEIGRDIVNKQENLGWGKSVVEQMSKDLQEEFGKRSGYSSANLWRMRNFYLTYRDDSNLAQAVREIPWGQNIIIFQKCKDKIEQEYYIKNTIQYGWSRDLLTFHIKTDLFKRDQKEIKQNNFEKTLPKELSLLANDMIKSKYSLEFLDVTKEAKELSVEKAIVENIKRFLLELGYGFSFIGNQYKLTLEDSEYFIDLLFFHRKLNALVAIELKVGKFKPEYAGKMNFYLNILNDKVKMPHENPAIGIILCTDKKSVEVEYALQSIHQPMGISTYSVKDSLPKELKGVLPEPKELAQKLEMNQKD</sequence>
<protein>
    <submittedName>
        <fullName evidence="3">Putative cytoplasmic protein</fullName>
    </submittedName>
</protein>
<dbReference type="PANTHER" id="PTHR30547">
    <property type="entry name" value="UNCHARACTERIZED PROTEIN YHCG-RELATED"/>
    <property type="match status" value="1"/>
</dbReference>
<dbReference type="PANTHER" id="PTHR30547:SF0">
    <property type="entry name" value="BLR8175 PROTEIN"/>
    <property type="match status" value="1"/>
</dbReference>
<dbReference type="InterPro" id="IPR009362">
    <property type="entry name" value="YhcG_C"/>
</dbReference>
<dbReference type="InterPro" id="IPR053148">
    <property type="entry name" value="PD-DEXK-like_domain"/>
</dbReference>
<dbReference type="InterPro" id="IPR011856">
    <property type="entry name" value="tRNA_endonuc-like_dom_sf"/>
</dbReference>
<reference evidence="3" key="1">
    <citation type="submission" date="2016-10" db="EMBL/GenBank/DDBJ databases">
        <authorList>
            <person name="de Groot N.N."/>
        </authorList>
    </citation>
    <scope>NUCLEOTIDE SEQUENCE</scope>
</reference>